<accession>A0A8H4RKR9</accession>
<gene>
    <name evidence="2" type="ORF">G7Y89_g7462</name>
</gene>
<keyword evidence="3" id="KW-1185">Reference proteome</keyword>
<evidence type="ECO:0000256" key="1">
    <source>
        <dbReference type="SAM" id="MobiDB-lite"/>
    </source>
</evidence>
<protein>
    <recommendedName>
        <fullName evidence="4">F-box domain-containing protein</fullName>
    </recommendedName>
</protein>
<evidence type="ECO:0000313" key="2">
    <source>
        <dbReference type="EMBL" id="KAF4630685.1"/>
    </source>
</evidence>
<dbReference type="EMBL" id="JAAMPI010000525">
    <property type="protein sequence ID" value="KAF4630685.1"/>
    <property type="molecule type" value="Genomic_DNA"/>
</dbReference>
<evidence type="ECO:0000313" key="3">
    <source>
        <dbReference type="Proteomes" id="UP000566819"/>
    </source>
</evidence>
<organism evidence="2 3">
    <name type="scientific">Cudoniella acicularis</name>
    <dbReference type="NCBI Taxonomy" id="354080"/>
    <lineage>
        <taxon>Eukaryota</taxon>
        <taxon>Fungi</taxon>
        <taxon>Dikarya</taxon>
        <taxon>Ascomycota</taxon>
        <taxon>Pezizomycotina</taxon>
        <taxon>Leotiomycetes</taxon>
        <taxon>Helotiales</taxon>
        <taxon>Tricladiaceae</taxon>
        <taxon>Cudoniella</taxon>
    </lineage>
</organism>
<feature type="compositionally biased region" description="Acidic residues" evidence="1">
    <location>
        <begin position="641"/>
        <end position="667"/>
    </location>
</feature>
<feature type="region of interest" description="Disordered" evidence="1">
    <location>
        <begin position="278"/>
        <end position="298"/>
    </location>
</feature>
<dbReference type="AlphaFoldDB" id="A0A8H4RKR9"/>
<feature type="compositionally biased region" description="Acidic residues" evidence="1">
    <location>
        <begin position="615"/>
        <end position="633"/>
    </location>
</feature>
<feature type="compositionally biased region" description="Basic and acidic residues" evidence="1">
    <location>
        <begin position="596"/>
        <end position="608"/>
    </location>
</feature>
<dbReference type="OrthoDB" id="4179303at2759"/>
<evidence type="ECO:0008006" key="4">
    <source>
        <dbReference type="Google" id="ProtNLM"/>
    </source>
</evidence>
<comment type="caution">
    <text evidence="2">The sequence shown here is derived from an EMBL/GenBank/DDBJ whole genome shotgun (WGS) entry which is preliminary data.</text>
</comment>
<feature type="region of interest" description="Disordered" evidence="1">
    <location>
        <begin position="582"/>
        <end position="692"/>
    </location>
</feature>
<reference evidence="2 3" key="1">
    <citation type="submission" date="2020-03" db="EMBL/GenBank/DDBJ databases">
        <title>Draft Genome Sequence of Cudoniella acicularis.</title>
        <authorList>
            <person name="Buettner E."/>
            <person name="Kellner H."/>
        </authorList>
    </citation>
    <scope>NUCLEOTIDE SEQUENCE [LARGE SCALE GENOMIC DNA]</scope>
    <source>
        <strain evidence="2 3">DSM 108380</strain>
    </source>
</reference>
<sequence length="745" mass="86151">MTTDNLIRRLPVEVADKILGFLLGNIDTHSIRGKNHQQRLASILPRDNLADVLNFRLVNTRFNDFYKLRFNLSLYSLPVEVVDKILEFLLGNNGETDSIRGKGHARRLASIVPRDNWTDVLSFRLVHSRFNDIYKLRFYPSPRVFSLPDEVMEMVLDHFAHNPRTVVNIEERNSLSLESFSSIRAPVSNEPVSNETSNLWNFRLTCRKFAQLGVQRQFARVSARFTVDGFATLQSIAKQRHIRDKVKKLTYLVPRFYLQDRAQFQQLLLDQRKKTSRLEKDEAMAERATTSQTERAPPAQRLAQIRHNLEQSRKSEKRIADAMGAANAQRNIIHEHTDIHGIMFAVKVFKNLEQIRLLRLEDEVDKEWIRFLRTHPNYWSEFSWPHAYEHAMSTLAKAYLQSNTEMKRFSSRFVDPQEPFRLTTDSKNAISQIAKHLECLEVQLVHDHFVDLNERVAQLSDLSEEILSRTTGHLKGLHVGYGRPVSVPLETVFHHLVWKKLTYIGFHAWCLTDDEVIRFLLRHPKLKGLRMRYVLLRHGSRWDRVLKVIRRELTELKWVSLLGIGYATEPILGGMAFAPPPNGQRNYIDNDSDFDSDMHWDDDSHADESSSEGQEPSDGDDAQDEDDEDNGDGDEGHIENDENGEGDEGDVSDDGDDDSSDEDEEDENHGTGEAPHTPYPSDAAMDRSTLPHPENISTCNCYNGNGLAWEDLDDNGITVERRQWKRWEQWAIRRCRIHDPEEDED</sequence>
<name>A0A8H4RKR9_9HELO</name>
<dbReference type="Proteomes" id="UP000566819">
    <property type="component" value="Unassembled WGS sequence"/>
</dbReference>
<proteinExistence type="predicted"/>